<evidence type="ECO:0000256" key="1">
    <source>
        <dbReference type="ARBA" id="ARBA00004651"/>
    </source>
</evidence>
<evidence type="ECO:0000256" key="11">
    <source>
        <dbReference type="RuleBase" id="RU364061"/>
    </source>
</evidence>
<evidence type="ECO:0000256" key="3">
    <source>
        <dbReference type="ARBA" id="ARBA00022475"/>
    </source>
</evidence>
<dbReference type="Pfam" id="PF03402">
    <property type="entry name" value="V1R"/>
    <property type="match status" value="1"/>
</dbReference>
<evidence type="ECO:0000256" key="7">
    <source>
        <dbReference type="ARBA" id="ARBA00023040"/>
    </source>
</evidence>
<evidence type="ECO:0000256" key="10">
    <source>
        <dbReference type="ARBA" id="ARBA00023224"/>
    </source>
</evidence>
<dbReference type="InterPro" id="IPR017452">
    <property type="entry name" value="GPCR_Rhodpsn_7TM"/>
</dbReference>
<reference evidence="13" key="1">
    <citation type="submission" date="2025-08" db="UniProtKB">
        <authorList>
            <consortium name="Ensembl"/>
        </authorList>
    </citation>
    <scope>IDENTIFICATION</scope>
    <source>
        <strain evidence="13">Glennie</strain>
    </source>
</reference>
<dbReference type="PANTHER" id="PTHR24062">
    <property type="entry name" value="VOMERONASAL TYPE-1 RECEPTOR"/>
    <property type="match status" value="1"/>
</dbReference>
<dbReference type="GO" id="GO:0016503">
    <property type="term" value="F:pheromone receptor activity"/>
    <property type="evidence" value="ECO:0007669"/>
    <property type="project" value="InterPro"/>
</dbReference>
<dbReference type="GO" id="GO:0007606">
    <property type="term" value="P:sensory perception of chemical stimulus"/>
    <property type="evidence" value="ECO:0007669"/>
    <property type="project" value="UniProtKB-ARBA"/>
</dbReference>
<dbReference type="InterPro" id="IPR004072">
    <property type="entry name" value="Vmron_rcpt_1"/>
</dbReference>
<evidence type="ECO:0000256" key="5">
    <source>
        <dbReference type="ARBA" id="ARBA00022692"/>
    </source>
</evidence>
<keyword evidence="5 11" id="KW-0812">Transmembrane</keyword>
<dbReference type="GeneTree" id="ENSGT01030000234553"/>
<feature type="transmembrane region" description="Helical" evidence="11">
    <location>
        <begin position="90"/>
        <end position="116"/>
    </location>
</feature>
<dbReference type="Bgee" id="ENSOANG00000046528">
    <property type="expression patterns" value="Expressed in testis"/>
</dbReference>
<evidence type="ECO:0000259" key="12">
    <source>
        <dbReference type="PROSITE" id="PS50262"/>
    </source>
</evidence>
<dbReference type="PRINTS" id="PR01534">
    <property type="entry name" value="VOMERONASL1R"/>
</dbReference>
<dbReference type="Gene3D" id="1.20.1070.10">
    <property type="entry name" value="Rhodopsin 7-helix transmembrane proteins"/>
    <property type="match status" value="1"/>
</dbReference>
<keyword evidence="9 11" id="KW-0675">Receptor</keyword>
<feature type="transmembrane region" description="Helical" evidence="11">
    <location>
        <begin position="237"/>
        <end position="259"/>
    </location>
</feature>
<keyword evidence="3 11" id="KW-1003">Cell membrane</keyword>
<comment type="similarity">
    <text evidence="2 11">Belongs to the G-protein coupled receptor 1 family.</text>
</comment>
<dbReference type="GO" id="GO:0005550">
    <property type="term" value="F:pheromone binding"/>
    <property type="evidence" value="ECO:0000318"/>
    <property type="project" value="GO_Central"/>
</dbReference>
<dbReference type="AlphaFoldDB" id="A0A6I8NZT6"/>
<evidence type="ECO:0000256" key="2">
    <source>
        <dbReference type="ARBA" id="ARBA00010663"/>
    </source>
</evidence>
<keyword evidence="8 11" id="KW-0472">Membrane</keyword>
<organism evidence="13 14">
    <name type="scientific">Ornithorhynchus anatinus</name>
    <name type="common">Duckbill platypus</name>
    <dbReference type="NCBI Taxonomy" id="9258"/>
    <lineage>
        <taxon>Eukaryota</taxon>
        <taxon>Metazoa</taxon>
        <taxon>Chordata</taxon>
        <taxon>Craniata</taxon>
        <taxon>Vertebrata</taxon>
        <taxon>Euteleostomi</taxon>
        <taxon>Mammalia</taxon>
        <taxon>Monotremata</taxon>
        <taxon>Ornithorhynchidae</taxon>
        <taxon>Ornithorhynchus</taxon>
    </lineage>
</organism>
<evidence type="ECO:0000313" key="14">
    <source>
        <dbReference type="Proteomes" id="UP000002279"/>
    </source>
</evidence>
<feature type="domain" description="G-protein coupled receptors family 1 profile" evidence="12">
    <location>
        <begin position="22"/>
        <end position="287"/>
    </location>
</feature>
<name>A0A6I8NZT6_ORNAN</name>
<evidence type="ECO:0000256" key="4">
    <source>
        <dbReference type="ARBA" id="ARBA00022507"/>
    </source>
</evidence>
<dbReference type="GO" id="GO:0019236">
    <property type="term" value="P:response to pheromone"/>
    <property type="evidence" value="ECO:0007669"/>
    <property type="project" value="UniProtKB-KW"/>
</dbReference>
<proteinExistence type="inferred from homology"/>
<sequence length="310" mass="34786">MNSTELSFGMVILLQFSLGLSVNVFLLLFYIRVVSTSHKPNSSDLILAHLALANTIILLTGGILETLSAWGLRNFLDDVGCKILIYLYRVARGLCICTTCLLSIFQAITISPGTFWWAGIKAKLPKCILPSCALSWVINLLIDLDIPIYMRSPQNNSGNVRTILDLKYCCEIIESAETTLAITVMLSFRDLFFMGLMSTASSYMVFVLHRHHRQVQHLHGPGHSPRAMPEVRAAKRVIALVTAYVLLYGRQTIMLSVLVNMKEKSPLLVKSHLVFLLTFSAFSPFLIIQSDRRIRTFWKRESPAPNPDPS</sequence>
<dbReference type="FunFam" id="1.20.1070.10:FF:000499">
    <property type="entry name" value="Vomeronasal type-1 receptor"/>
    <property type="match status" value="1"/>
</dbReference>
<dbReference type="OMA" id="RHIHRNT"/>
<keyword evidence="14" id="KW-1185">Reference proteome</keyword>
<feature type="transmembrane region" description="Helical" evidence="11">
    <location>
        <begin position="45"/>
        <end position="70"/>
    </location>
</feature>
<feature type="transmembrane region" description="Helical" evidence="11">
    <location>
        <begin position="6"/>
        <end position="33"/>
    </location>
</feature>
<evidence type="ECO:0000256" key="8">
    <source>
        <dbReference type="ARBA" id="ARBA00023136"/>
    </source>
</evidence>
<evidence type="ECO:0000256" key="9">
    <source>
        <dbReference type="ARBA" id="ARBA00023170"/>
    </source>
</evidence>
<accession>A0A6I8NZT6</accession>
<protein>
    <recommendedName>
        <fullName evidence="11">Vomeronasal type-1 receptor</fullName>
    </recommendedName>
</protein>
<evidence type="ECO:0000313" key="13">
    <source>
        <dbReference type="Ensembl" id="ENSOANP00000045804.1"/>
    </source>
</evidence>
<comment type="subcellular location">
    <subcellularLocation>
        <location evidence="1 11">Cell membrane</location>
        <topology evidence="1 11">Multi-pass membrane protein</topology>
    </subcellularLocation>
</comment>
<dbReference type="Ensembl" id="ENSOANT00000051579.1">
    <property type="protein sequence ID" value="ENSOANP00000045804.1"/>
    <property type="gene ID" value="ENSOANG00000046528.1"/>
</dbReference>
<gene>
    <name evidence="13" type="primary">ORNANAV1R3281</name>
</gene>
<keyword evidence="4 11" id="KW-0589">Pheromone response</keyword>
<keyword evidence="10 11" id="KW-0807">Transducer</keyword>
<evidence type="ECO:0000256" key="6">
    <source>
        <dbReference type="ARBA" id="ARBA00022989"/>
    </source>
</evidence>
<feature type="transmembrane region" description="Helical" evidence="11">
    <location>
        <begin position="191"/>
        <end position="208"/>
    </location>
</feature>
<keyword evidence="7 11" id="KW-0297">G-protein coupled receptor</keyword>
<dbReference type="GO" id="GO:0005886">
    <property type="term" value="C:plasma membrane"/>
    <property type="evidence" value="ECO:0000318"/>
    <property type="project" value="GO_Central"/>
</dbReference>
<reference evidence="13" key="2">
    <citation type="submission" date="2025-09" db="UniProtKB">
        <authorList>
            <consortium name="Ensembl"/>
        </authorList>
    </citation>
    <scope>IDENTIFICATION</scope>
    <source>
        <strain evidence="13">Glennie</strain>
    </source>
</reference>
<dbReference type="SUPFAM" id="SSF81321">
    <property type="entry name" value="Family A G protein-coupled receptor-like"/>
    <property type="match status" value="1"/>
</dbReference>
<keyword evidence="6 11" id="KW-1133">Transmembrane helix</keyword>
<dbReference type="Proteomes" id="UP000002279">
    <property type="component" value="Unplaced"/>
</dbReference>
<dbReference type="InParanoid" id="A0A6I8NZT6"/>
<feature type="transmembrane region" description="Helical" evidence="11">
    <location>
        <begin position="271"/>
        <end position="288"/>
    </location>
</feature>
<dbReference type="PROSITE" id="PS50262">
    <property type="entry name" value="G_PROTEIN_RECEP_F1_2"/>
    <property type="match status" value="1"/>
</dbReference>